<dbReference type="Gene3D" id="3.40.50.10540">
    <property type="entry name" value="Crotonobetainyl-coa:carnitine coa-transferase, domain 1"/>
    <property type="match status" value="1"/>
</dbReference>
<keyword evidence="1 2" id="KW-0808">Transferase</keyword>
<dbReference type="Gene3D" id="3.30.1540.10">
    <property type="entry name" value="formyl-coa transferase, domain 3"/>
    <property type="match status" value="1"/>
</dbReference>
<proteinExistence type="predicted"/>
<protein>
    <submittedName>
        <fullName evidence="2">CoA transferase</fullName>
    </submittedName>
</protein>
<dbReference type="Pfam" id="PF02515">
    <property type="entry name" value="CoA_transf_3"/>
    <property type="match status" value="1"/>
</dbReference>
<sequence length="401" mass="43503">MPLPLEGVRVLDLTNVMAGPYCTMVLGDLGAEVVKLESLEGDSTRHFEPQVNGESYCFAVLNRNKKSIAVDLKSPQGKDIVMKLAARSDIVIENFRPGVVKKLGIAYDDLKKLNPSLIYASMSGFGQTGPYGRKGGFDIIAQGMSGVMMMTGYPGGRPAKVGIAMNDIACGVTTLYGILGAFIGKLRHGQGQYLETSLLEAGLAWSIWEFGAYFGSGELPTATGTRHRRSAPYQAFRSQDGYVTVGASGDKLWRAFVTQVVEQPQWLVDPRFERNPLRVKNADALEELIESILVTQPTAHWVAKLDAAGVPGGPVYTYDQTLADPQVQHRRMVYDIDHPVIGPMKTLGLPLKSDGELTQIRKPAPLHGQHTEEVLREAGYSDSQVRGLLAEGVVKSTGAKA</sequence>
<dbReference type="SUPFAM" id="SSF89796">
    <property type="entry name" value="CoA-transferase family III (CaiB/BaiF)"/>
    <property type="match status" value="1"/>
</dbReference>
<dbReference type="InterPro" id="IPR050483">
    <property type="entry name" value="CoA-transferase_III_domain"/>
</dbReference>
<dbReference type="PANTHER" id="PTHR48207:SF3">
    <property type="entry name" value="SUCCINATE--HYDROXYMETHYLGLUTARATE COA-TRANSFERASE"/>
    <property type="match status" value="1"/>
</dbReference>
<accession>A0A934TVK9</accession>
<dbReference type="InterPro" id="IPR003673">
    <property type="entry name" value="CoA-Trfase_fam_III"/>
</dbReference>
<reference evidence="2" key="2">
    <citation type="submission" date="2021-01" db="EMBL/GenBank/DDBJ databases">
        <authorList>
            <person name="Kang M."/>
        </authorList>
    </citation>
    <scope>NUCLEOTIDE SEQUENCE</scope>
    <source>
        <strain evidence="2">KACC 17527</strain>
    </source>
</reference>
<evidence type="ECO:0000313" key="3">
    <source>
        <dbReference type="Proteomes" id="UP000630528"/>
    </source>
</evidence>
<dbReference type="AlphaFoldDB" id="A0A934TVK9"/>
<keyword evidence="3" id="KW-1185">Reference proteome</keyword>
<dbReference type="GO" id="GO:0008410">
    <property type="term" value="F:CoA-transferase activity"/>
    <property type="evidence" value="ECO:0007669"/>
    <property type="project" value="TreeGrafter"/>
</dbReference>
<reference evidence="2" key="1">
    <citation type="journal article" date="2012" name="J. Microbiol. Biotechnol.">
        <title>Ramlibacter ginsenosidimutans sp. nov., with ginsenoside-converting activity.</title>
        <authorList>
            <person name="Wang L."/>
            <person name="An D.S."/>
            <person name="Kim S.G."/>
            <person name="Jin F.X."/>
            <person name="Kim S.C."/>
            <person name="Lee S.T."/>
            <person name="Im W.T."/>
        </authorList>
    </citation>
    <scope>NUCLEOTIDE SEQUENCE</scope>
    <source>
        <strain evidence="2">KACC 17527</strain>
    </source>
</reference>
<dbReference type="PANTHER" id="PTHR48207">
    <property type="entry name" value="SUCCINATE--HYDROXYMETHYLGLUTARATE COA-TRANSFERASE"/>
    <property type="match status" value="1"/>
</dbReference>
<dbReference type="Proteomes" id="UP000630528">
    <property type="component" value="Unassembled WGS sequence"/>
</dbReference>
<dbReference type="InterPro" id="IPR044855">
    <property type="entry name" value="CoA-Trfase_III_dom3_sf"/>
</dbReference>
<gene>
    <name evidence="2" type="ORF">JJB11_19080</name>
</gene>
<evidence type="ECO:0000256" key="1">
    <source>
        <dbReference type="ARBA" id="ARBA00022679"/>
    </source>
</evidence>
<dbReference type="InterPro" id="IPR023606">
    <property type="entry name" value="CoA-Trfase_III_dom_1_sf"/>
</dbReference>
<name>A0A934TVK9_9BURK</name>
<dbReference type="EMBL" id="JAEPWM010000009">
    <property type="protein sequence ID" value="MBK6008213.1"/>
    <property type="molecule type" value="Genomic_DNA"/>
</dbReference>
<comment type="caution">
    <text evidence="2">The sequence shown here is derived from an EMBL/GenBank/DDBJ whole genome shotgun (WGS) entry which is preliminary data.</text>
</comment>
<dbReference type="RefSeq" id="WP_201175101.1">
    <property type="nucleotide sequence ID" value="NZ_JAEPWM010000009.1"/>
</dbReference>
<organism evidence="2 3">
    <name type="scientific">Ramlibacter ginsenosidimutans</name>
    <dbReference type="NCBI Taxonomy" id="502333"/>
    <lineage>
        <taxon>Bacteria</taxon>
        <taxon>Pseudomonadati</taxon>
        <taxon>Pseudomonadota</taxon>
        <taxon>Betaproteobacteria</taxon>
        <taxon>Burkholderiales</taxon>
        <taxon>Comamonadaceae</taxon>
        <taxon>Ramlibacter</taxon>
    </lineage>
</organism>
<evidence type="ECO:0000313" key="2">
    <source>
        <dbReference type="EMBL" id="MBK6008213.1"/>
    </source>
</evidence>